<sequence>MSENPIRSEIFDTGHPEIKAARIEIAASPSTIFAILSDPKRHKEIDGSSTITSNISGPAKLELGSKFGMKMRLGIKYRITNTVVEFKENELIAWRHLGKWNWRYELKALGPNLTLVTETFDASNCPRIAKSWLKIRDAYPWVQKAVAKSLVRLKTASESN</sequence>
<dbReference type="Pfam" id="PF10604">
    <property type="entry name" value="Polyketide_cyc2"/>
    <property type="match status" value="1"/>
</dbReference>
<gene>
    <name evidence="1" type="ORF">GM51_5710</name>
</gene>
<evidence type="ECO:0000313" key="1">
    <source>
        <dbReference type="EMBL" id="KGA20120.1"/>
    </source>
</evidence>
<dbReference type="EMBL" id="JNSL01000024">
    <property type="protein sequence ID" value="KGA20120.1"/>
    <property type="molecule type" value="Genomic_DNA"/>
</dbReference>
<organism evidence="1">
    <name type="scientific">freshwater metagenome</name>
    <dbReference type="NCBI Taxonomy" id="449393"/>
    <lineage>
        <taxon>unclassified sequences</taxon>
        <taxon>metagenomes</taxon>
        <taxon>ecological metagenomes</taxon>
    </lineage>
</organism>
<accession>A0A094Q7G8</accession>
<proteinExistence type="predicted"/>
<evidence type="ECO:0008006" key="2">
    <source>
        <dbReference type="Google" id="ProtNLM"/>
    </source>
</evidence>
<reference evidence="1" key="1">
    <citation type="submission" date="2014-06" db="EMBL/GenBank/DDBJ databases">
        <title>Key roles for freshwater Actinobacteria revealed by deep metagenomic sequencing.</title>
        <authorList>
            <person name="Ghai R."/>
            <person name="Mizuno C.M."/>
            <person name="Picazo A."/>
            <person name="Camacho A."/>
            <person name="Rodriguez-Valera F."/>
        </authorList>
    </citation>
    <scope>NUCLEOTIDE SEQUENCE</scope>
</reference>
<dbReference type="AlphaFoldDB" id="A0A094Q7G8"/>
<dbReference type="InterPro" id="IPR023393">
    <property type="entry name" value="START-like_dom_sf"/>
</dbReference>
<protein>
    <recommendedName>
        <fullName evidence="2">Dimethyladenosine transferase</fullName>
    </recommendedName>
</protein>
<dbReference type="InterPro" id="IPR019587">
    <property type="entry name" value="Polyketide_cyclase/dehydratase"/>
</dbReference>
<comment type="caution">
    <text evidence="1">The sequence shown here is derived from an EMBL/GenBank/DDBJ whole genome shotgun (WGS) entry which is preliminary data.</text>
</comment>
<dbReference type="Gene3D" id="3.30.530.20">
    <property type="match status" value="1"/>
</dbReference>
<name>A0A094Q7G8_9ZZZZ</name>
<dbReference type="SUPFAM" id="SSF55961">
    <property type="entry name" value="Bet v1-like"/>
    <property type="match status" value="1"/>
</dbReference>